<dbReference type="PANTHER" id="PTHR10093">
    <property type="entry name" value="IRON-SULFUR CLUSTER ASSEMBLY ENZYME NIFU HOMOLOG"/>
    <property type="match status" value="1"/>
</dbReference>
<dbReference type="InterPro" id="IPR002871">
    <property type="entry name" value="NIF_FeS_clus_asmbl_NifU_N"/>
</dbReference>
<dbReference type="Proteomes" id="UP000190837">
    <property type="component" value="Unassembled WGS sequence"/>
</dbReference>
<protein>
    <submittedName>
        <fullName evidence="3">Putative iron-sulfur cluster assembly scaffold protein for SUF system, SufE2</fullName>
    </submittedName>
</protein>
<organism evidence="3 4">
    <name type="scientific">Cardiobacterium hominis</name>
    <dbReference type="NCBI Taxonomy" id="2718"/>
    <lineage>
        <taxon>Bacteria</taxon>
        <taxon>Pseudomonadati</taxon>
        <taxon>Pseudomonadota</taxon>
        <taxon>Gammaproteobacteria</taxon>
        <taxon>Cardiobacteriales</taxon>
        <taxon>Cardiobacteriaceae</taxon>
        <taxon>Cardiobacterium</taxon>
    </lineage>
</organism>
<name>A0A1C3H7A9_9GAMM</name>
<dbReference type="EMBL" id="FKLO01000082">
    <property type="protein sequence ID" value="SAM72297.1"/>
    <property type="molecule type" value="Genomic_DNA"/>
</dbReference>
<dbReference type="GO" id="GO:0016226">
    <property type="term" value="P:iron-sulfur cluster assembly"/>
    <property type="evidence" value="ECO:0007669"/>
    <property type="project" value="InterPro"/>
</dbReference>
<sequence>MNDLKALYQEVILDHSKHPRHFHALEPCDHSATGHNPLCGDNLKVYVRMDGDQLADISFVGDGCAISKASASLMTDLARGKTVEEFSQLYRDFHHIATTQDPIPDSVGKLKVLAGVREYPSRVKCATLAWHTLDAALHGKNAAQTE</sequence>
<evidence type="ECO:0000256" key="1">
    <source>
        <dbReference type="ARBA" id="ARBA00006420"/>
    </source>
</evidence>
<dbReference type="GO" id="GO:0005506">
    <property type="term" value="F:iron ion binding"/>
    <property type="evidence" value="ECO:0007669"/>
    <property type="project" value="InterPro"/>
</dbReference>
<dbReference type="FunFam" id="3.90.1010.10:FF:000002">
    <property type="entry name" value="Iron-sulfur cluster assembly scaffold protein NifU"/>
    <property type="match status" value="1"/>
</dbReference>
<accession>A0A1C3H7A9</accession>
<dbReference type="NCBIfam" id="TIGR01994">
    <property type="entry name" value="SUF_scaf_2"/>
    <property type="match status" value="1"/>
</dbReference>
<comment type="similarity">
    <text evidence="1">Belongs to the NifU family.</text>
</comment>
<gene>
    <name evidence="3" type="ORF">CHUV0807_2449</name>
</gene>
<feature type="domain" description="NIF system FeS cluster assembly NifU N-terminal" evidence="2">
    <location>
        <begin position="8"/>
        <end position="125"/>
    </location>
</feature>
<dbReference type="Pfam" id="PF01592">
    <property type="entry name" value="NifU_N"/>
    <property type="match status" value="1"/>
</dbReference>
<dbReference type="Gene3D" id="3.90.1010.10">
    <property type="match status" value="1"/>
</dbReference>
<reference evidence="4" key="1">
    <citation type="submission" date="2016-04" db="EMBL/GenBank/DDBJ databases">
        <authorList>
            <person name="Tagini F."/>
        </authorList>
    </citation>
    <scope>NUCLEOTIDE SEQUENCE [LARGE SCALE GENOMIC DNA]</scope>
    <source>
        <strain evidence="4">CHUV0807</strain>
    </source>
</reference>
<dbReference type="AlphaFoldDB" id="A0A1C3H7A9"/>
<dbReference type="SUPFAM" id="SSF82649">
    <property type="entry name" value="SufE/NifU"/>
    <property type="match status" value="1"/>
</dbReference>
<dbReference type="CDD" id="cd06664">
    <property type="entry name" value="IscU_like"/>
    <property type="match status" value="1"/>
</dbReference>
<evidence type="ECO:0000313" key="3">
    <source>
        <dbReference type="EMBL" id="SAM72297.1"/>
    </source>
</evidence>
<evidence type="ECO:0000313" key="4">
    <source>
        <dbReference type="Proteomes" id="UP000190837"/>
    </source>
</evidence>
<proteinExistence type="inferred from homology"/>
<dbReference type="GO" id="GO:0051536">
    <property type="term" value="F:iron-sulfur cluster binding"/>
    <property type="evidence" value="ECO:0007669"/>
    <property type="project" value="InterPro"/>
</dbReference>
<evidence type="ECO:0000259" key="2">
    <source>
        <dbReference type="Pfam" id="PF01592"/>
    </source>
</evidence>
<dbReference type="RefSeq" id="WP_079542244.1">
    <property type="nucleotide sequence ID" value="NZ_FKLO01000082.1"/>
</dbReference>